<dbReference type="InParanoid" id="A0A6J0T2A9"/>
<dbReference type="PANTHER" id="PTHR14965:SF1">
    <property type="entry name" value="APOPTOSIS FACILITATOR BCL-2-LIKE PROTEIN 14"/>
    <property type="match status" value="1"/>
</dbReference>
<feature type="compositionally biased region" description="Basic residues" evidence="4">
    <location>
        <begin position="169"/>
        <end position="180"/>
    </location>
</feature>
<evidence type="ECO:0000256" key="4">
    <source>
        <dbReference type="SAM" id="MobiDB-lite"/>
    </source>
</evidence>
<gene>
    <name evidence="6" type="primary">BCL2L14</name>
</gene>
<dbReference type="PANTHER" id="PTHR14965">
    <property type="entry name" value="SI:CH73-248E21.1"/>
    <property type="match status" value="1"/>
</dbReference>
<accession>A0A6J0T2A9</accession>
<comment type="similarity">
    <text evidence="1">Belongs to the Bcl-2 family.</text>
</comment>
<keyword evidence="3" id="KW-0053">Apoptosis</keyword>
<dbReference type="KEGG" id="pvt:110074994"/>
<dbReference type="RefSeq" id="XP_020641458.2">
    <property type="nucleotide sequence ID" value="XM_020785799.2"/>
</dbReference>
<dbReference type="InterPro" id="IPR036834">
    <property type="entry name" value="Bcl-2-like_sf"/>
</dbReference>
<dbReference type="InterPro" id="IPR002475">
    <property type="entry name" value="Bcl2-like"/>
</dbReference>
<dbReference type="InterPro" id="IPR020726">
    <property type="entry name" value="Bcl2_BH2_motif_CS"/>
</dbReference>
<dbReference type="Proteomes" id="UP001652642">
    <property type="component" value="Chromosome 5"/>
</dbReference>
<dbReference type="Gene3D" id="1.10.437.10">
    <property type="entry name" value="Blc2-like"/>
    <property type="match status" value="1"/>
</dbReference>
<evidence type="ECO:0000256" key="1">
    <source>
        <dbReference type="ARBA" id="ARBA00009458"/>
    </source>
</evidence>
<evidence type="ECO:0000313" key="5">
    <source>
        <dbReference type="Proteomes" id="UP001652642"/>
    </source>
</evidence>
<proteinExistence type="inferred from homology"/>
<evidence type="ECO:0000256" key="3">
    <source>
        <dbReference type="ARBA" id="ARBA00022703"/>
    </source>
</evidence>
<dbReference type="PROSITE" id="PS50062">
    <property type="entry name" value="BCL2_FAMILY"/>
    <property type="match status" value="1"/>
</dbReference>
<feature type="compositionally biased region" description="Basic and acidic residues" evidence="4">
    <location>
        <begin position="137"/>
        <end position="163"/>
    </location>
</feature>
<organism evidence="5 6">
    <name type="scientific">Pogona vitticeps</name>
    <name type="common">central bearded dragon</name>
    <dbReference type="NCBI Taxonomy" id="103695"/>
    <lineage>
        <taxon>Eukaryota</taxon>
        <taxon>Metazoa</taxon>
        <taxon>Chordata</taxon>
        <taxon>Craniata</taxon>
        <taxon>Vertebrata</taxon>
        <taxon>Euteleostomi</taxon>
        <taxon>Lepidosauria</taxon>
        <taxon>Squamata</taxon>
        <taxon>Bifurcata</taxon>
        <taxon>Unidentata</taxon>
        <taxon>Episquamata</taxon>
        <taxon>Toxicofera</taxon>
        <taxon>Iguania</taxon>
        <taxon>Acrodonta</taxon>
        <taxon>Agamidae</taxon>
        <taxon>Amphibolurinae</taxon>
        <taxon>Pogona</taxon>
    </lineage>
</organism>
<dbReference type="AlphaFoldDB" id="A0A6J0T2A9"/>
<dbReference type="SUPFAM" id="SSF56854">
    <property type="entry name" value="Bcl-2 inhibitors of programmed cell death"/>
    <property type="match status" value="1"/>
</dbReference>
<dbReference type="GO" id="GO:0006915">
    <property type="term" value="P:apoptotic process"/>
    <property type="evidence" value="ECO:0007669"/>
    <property type="project" value="UniProtKB-KW"/>
</dbReference>
<dbReference type="PROSITE" id="PS01258">
    <property type="entry name" value="BH2"/>
    <property type="match status" value="1"/>
</dbReference>
<dbReference type="OrthoDB" id="9948726at2759"/>
<name>A0A6J0T2A9_9SAUR</name>
<evidence type="ECO:0000313" key="6">
    <source>
        <dbReference type="RefSeq" id="XP_020641458.2"/>
    </source>
</evidence>
<sequence>MSRWLAPPTNLSATLTMQQGSGTRSSFLRVPYTLVFQYKDQGLCLFRLGEVLLGHFVTLIRKPGKKNFGDCFGNFIQRCSMNGASSSSMEEIPLDDVDRNSMEYRMLMAYAQRRLSASKYEQLLKEEAKSPGGTPLYKEDTQAGDPVHERNKLESSSPEDQKQPAKNWSQKKRKKKTTKSTWKHLLFPSCLRAQIDEEAPQRLAREDTVNGYGFMECAHATPLPEAQGTCFTDDPAITLVAARLAEIIDNSRSSEQDGFKALAHSESLEEDGGWISEARLEDVDGKDDEEKIINTIVAFLRKSGDELQTKIEKDKSFLQRVLDLMSYTFYRRVTNQFLGDALAAGSTMDSEIHVQRTKIALAMEVTARLSVLGSHPMNIVLGFGTKYLKDHFSPWIHSQGGWEKALGLPDQEEVE</sequence>
<reference evidence="6" key="1">
    <citation type="submission" date="2025-08" db="UniProtKB">
        <authorList>
            <consortium name="RefSeq"/>
        </authorList>
    </citation>
    <scope>IDENTIFICATION</scope>
</reference>
<keyword evidence="5" id="KW-1185">Reference proteome</keyword>
<keyword evidence="2" id="KW-0597">Phosphoprotein</keyword>
<dbReference type="GeneID" id="110074994"/>
<evidence type="ECO:0000256" key="2">
    <source>
        <dbReference type="ARBA" id="ARBA00022553"/>
    </source>
</evidence>
<dbReference type="CTD" id="79370"/>
<dbReference type="GO" id="GO:2001236">
    <property type="term" value="P:regulation of extrinsic apoptotic signaling pathway"/>
    <property type="evidence" value="ECO:0007669"/>
    <property type="project" value="TreeGrafter"/>
</dbReference>
<protein>
    <submittedName>
        <fullName evidence="6">Apoptosis facilitator Bcl-2-like protein 14 isoform X1</fullName>
    </submittedName>
</protein>
<feature type="region of interest" description="Disordered" evidence="4">
    <location>
        <begin position="127"/>
        <end position="180"/>
    </location>
</feature>